<evidence type="ECO:0000256" key="9">
    <source>
        <dbReference type="SAM" id="MobiDB-lite"/>
    </source>
</evidence>
<feature type="compositionally biased region" description="Low complexity" evidence="9">
    <location>
        <begin position="1255"/>
        <end position="1265"/>
    </location>
</feature>
<organism evidence="11 12">
    <name type="scientific">Ogataea philodendri</name>
    <dbReference type="NCBI Taxonomy" id="1378263"/>
    <lineage>
        <taxon>Eukaryota</taxon>
        <taxon>Fungi</taxon>
        <taxon>Dikarya</taxon>
        <taxon>Ascomycota</taxon>
        <taxon>Saccharomycotina</taxon>
        <taxon>Pichiomycetes</taxon>
        <taxon>Pichiales</taxon>
        <taxon>Pichiaceae</taxon>
        <taxon>Ogataea</taxon>
    </lineage>
</organism>
<dbReference type="GO" id="GO:0006357">
    <property type="term" value="P:regulation of transcription by RNA polymerase II"/>
    <property type="evidence" value="ECO:0007669"/>
    <property type="project" value="UniProtKB-ARBA"/>
</dbReference>
<sequence length="1265" mass="144767">MDSKLLAFQNSDAHQLYNLTAHLFKDGVFNCYLTSQQFNLLDLILHRFKDAQARKHLWESFINSNLYLKFINSQETEERDQHVDGTDELYLKEGTKSTKNLCAIIRYLLYEKAVDYYYSGESSKTSKFGFFEILREDSDEDEEFEDAKEKPFSPKHTRSVVTRDEANDYDDDDDDDDEEEKGEEENEDSKCDQSSKDSMSLATKLNQIHHGTRSDSHTGLNITDDSATQQKTSPVLNESDNVDKYCDVPKEGELEENSSGQLVFTINIQLLIRKPEFPSTMESVSSTEEAIGTMVHPILGTASAIESNFERQNELKLIKNFNKIYHTFENDQPNMVKRRKLERSDKQLELTDSKDQGNGADENEHSDSHQSVNKLMGLGGAANLSLKNLLGRIEENREKLDLSDLELKNLIMDVRKNRSKWASYNRIGQEELYEACEKVVLELRSYTEHSIAFLNRVSKREAPNYYQIIKKPMDLNTVMKKLKNFQYNSKTEFVDDLMLIWKNCLTYNSDPNHFLRVDAIAMQKKTLALIPLIPDIVVKDRAEVERETAAIQPNDVEDLTGSISTRGVGSSSSAKKSKKGRKGVHEDQEVTEVTEQSDSNTRDGDKSKIDLPTISTEHRIKVEDESQIQDSTELSVAPSNISTPTVSGSREENTNEREGTSNPDYEDQDDDATTAMDESQAQDQQRERNNDEDNEDLEMATWKTLTSNTRYKLCLQRSSLFRGNKIQPNEEALLRDATQMSNFCSYLDDESSVVLHRNRQYFDENDDPYLIEYDIEGGLPSIQYPGINYESIENNLLSEMIDEGKSLEELPESEFTAKKKGSNSILYDNIALMQDVRRVCFKINIIRQMQTSQFLHQSQFQAPEIERLKPEDIDGLSKLKTRDPYSQQIAYSVLEKSVGVILMANGFESTSPFCITTMTQIAEQYFGNLVKSLKLNMESNSINKLPAKKQRLLGLKDILLMSLQENGIEKPDTLYSFYKEHLTKQNKKLRDLKYRLESFLRDLLRPGIQELSENQFTDDSEQFMNGDFSNEIGEDFFGFKELGLDKEFNLLTSTIPLHLLHSKLSSQLNNLDAKSKKAKYEDFQEIQFPKLRKRDLTSQIGLLKPFYDDLLAKSKTTYLKQLKKYKQTNEASDAEKKSLTEETNNNTSDVKAENHPQPDSVSAFVEIEDPEDLIILEDSDLPQKQRNHRPKIPPNGKIAQVKRKLIATSFFIDDQDAREKNVSMTINDAEPNNAIPEDSFGERSKLLKDAEKSEQSSSISGLGSQ</sequence>
<evidence type="ECO:0000256" key="3">
    <source>
        <dbReference type="ARBA" id="ARBA00023015"/>
    </source>
</evidence>
<feature type="compositionally biased region" description="Acidic residues" evidence="9">
    <location>
        <begin position="167"/>
        <end position="187"/>
    </location>
</feature>
<dbReference type="PROSITE" id="PS50014">
    <property type="entry name" value="BROMODOMAIN_2"/>
    <property type="match status" value="1"/>
</dbReference>
<feature type="region of interest" description="Disordered" evidence="9">
    <location>
        <begin position="553"/>
        <end position="696"/>
    </location>
</feature>
<dbReference type="RefSeq" id="XP_046058158.1">
    <property type="nucleotide sequence ID" value="XM_046208394.1"/>
</dbReference>
<dbReference type="PRINTS" id="PR00503">
    <property type="entry name" value="BROMODOMAIN"/>
</dbReference>
<dbReference type="GeneID" id="70239005"/>
<dbReference type="InterPro" id="IPR009072">
    <property type="entry name" value="Histone-fold"/>
</dbReference>
<dbReference type="InterPro" id="IPR036427">
    <property type="entry name" value="Bromodomain-like_sf"/>
</dbReference>
<dbReference type="PROSITE" id="PS00633">
    <property type="entry name" value="BROMODOMAIN_1"/>
    <property type="match status" value="1"/>
</dbReference>
<dbReference type="Gene3D" id="1.20.920.10">
    <property type="entry name" value="Bromodomain-like"/>
    <property type="match status" value="1"/>
</dbReference>
<feature type="compositionally biased region" description="Basic and acidic residues" evidence="9">
    <location>
        <begin position="600"/>
        <end position="609"/>
    </location>
</feature>
<feature type="region of interest" description="Disordered" evidence="9">
    <location>
        <begin position="335"/>
        <end position="370"/>
    </location>
</feature>
<feature type="compositionally biased region" description="Basic and acidic residues" evidence="9">
    <location>
        <begin position="1240"/>
        <end position="1254"/>
    </location>
</feature>
<gene>
    <name evidence="11" type="ORF">OGAPHI_007041</name>
</gene>
<evidence type="ECO:0000259" key="10">
    <source>
        <dbReference type="PROSITE" id="PS50014"/>
    </source>
</evidence>
<dbReference type="Pfam" id="PF00439">
    <property type="entry name" value="Bromodomain"/>
    <property type="match status" value="1"/>
</dbReference>
<feature type="compositionally biased region" description="Basic and acidic residues" evidence="9">
    <location>
        <begin position="649"/>
        <end position="659"/>
    </location>
</feature>
<dbReference type="CDD" id="cd05510">
    <property type="entry name" value="Bromo_SPT7_like"/>
    <property type="match status" value="1"/>
</dbReference>
<evidence type="ECO:0000256" key="7">
    <source>
        <dbReference type="ARBA" id="ARBA00093633"/>
    </source>
</evidence>
<feature type="compositionally biased region" description="Polar residues" evidence="9">
    <location>
        <begin position="196"/>
        <end position="206"/>
    </location>
</feature>
<protein>
    <recommendedName>
        <fullName evidence="7">SAGA complex subunit Spt7</fullName>
    </recommendedName>
</protein>
<feature type="region of interest" description="Disordered" evidence="9">
    <location>
        <begin position="1222"/>
        <end position="1265"/>
    </location>
</feature>
<evidence type="ECO:0000256" key="4">
    <source>
        <dbReference type="ARBA" id="ARBA00023117"/>
    </source>
</evidence>
<dbReference type="AlphaFoldDB" id="A0A9P8T030"/>
<keyword evidence="5" id="KW-0804">Transcription</keyword>
<evidence type="ECO:0000313" key="12">
    <source>
        <dbReference type="Proteomes" id="UP000769157"/>
    </source>
</evidence>
<dbReference type="Proteomes" id="UP000769157">
    <property type="component" value="Unassembled WGS sequence"/>
</dbReference>
<reference evidence="11" key="1">
    <citation type="journal article" date="2021" name="Open Biol.">
        <title>Shared evolutionary footprints suggest mitochondrial oxidative damage underlies multiple complex I losses in fungi.</title>
        <authorList>
            <person name="Schikora-Tamarit M.A."/>
            <person name="Marcet-Houben M."/>
            <person name="Nosek J."/>
            <person name="Gabaldon T."/>
        </authorList>
    </citation>
    <scope>NUCLEOTIDE SEQUENCE</scope>
    <source>
        <strain evidence="11">CBS6075</strain>
    </source>
</reference>
<dbReference type="SMART" id="SM00297">
    <property type="entry name" value="BROMO"/>
    <property type="match status" value="1"/>
</dbReference>
<keyword evidence="4 8" id="KW-0103">Bromodomain</keyword>
<dbReference type="SUPFAM" id="SSF47370">
    <property type="entry name" value="Bromodomain"/>
    <property type="match status" value="1"/>
</dbReference>
<evidence type="ECO:0000256" key="1">
    <source>
        <dbReference type="ARBA" id="ARBA00004123"/>
    </source>
</evidence>
<keyword evidence="3" id="KW-0805">Transcription regulation</keyword>
<evidence type="ECO:0000256" key="6">
    <source>
        <dbReference type="ARBA" id="ARBA00023242"/>
    </source>
</evidence>
<dbReference type="GO" id="GO:0005634">
    <property type="term" value="C:nucleus"/>
    <property type="evidence" value="ECO:0007669"/>
    <property type="project" value="UniProtKB-SubCell"/>
</dbReference>
<dbReference type="FunFam" id="1.20.920.10:FF:000032">
    <property type="entry name" value="Transcriptional activator spt7"/>
    <property type="match status" value="1"/>
</dbReference>
<dbReference type="InterPro" id="IPR018359">
    <property type="entry name" value="Bromodomain_CS"/>
</dbReference>
<evidence type="ECO:0000256" key="5">
    <source>
        <dbReference type="ARBA" id="ARBA00023163"/>
    </source>
</evidence>
<name>A0A9P8T030_9ASCO</name>
<comment type="caution">
    <text evidence="11">The sequence shown here is derived from an EMBL/GenBank/DDBJ whole genome shotgun (WGS) entry which is preliminary data.</text>
</comment>
<keyword evidence="2" id="KW-0597">Phosphoprotein</keyword>
<dbReference type="GO" id="GO:0046982">
    <property type="term" value="F:protein heterodimerization activity"/>
    <property type="evidence" value="ECO:0007669"/>
    <property type="project" value="InterPro"/>
</dbReference>
<keyword evidence="12" id="KW-1185">Reference proteome</keyword>
<feature type="domain" description="Bromo" evidence="10">
    <location>
        <begin position="445"/>
        <end position="515"/>
    </location>
</feature>
<feature type="compositionally biased region" description="Basic and acidic residues" evidence="9">
    <location>
        <begin position="342"/>
        <end position="355"/>
    </location>
</feature>
<keyword evidence="6" id="KW-0539">Nucleus</keyword>
<dbReference type="PANTHER" id="PTHR47343:SF1">
    <property type="entry name" value="TRANSCRIPTIONAL ACTIVATOR SPT7"/>
    <property type="match status" value="1"/>
</dbReference>
<feature type="region of interest" description="Disordered" evidence="9">
    <location>
        <begin position="141"/>
        <end position="241"/>
    </location>
</feature>
<dbReference type="InterPro" id="IPR037782">
    <property type="entry name" value="Spt7"/>
</dbReference>
<dbReference type="GO" id="GO:0006325">
    <property type="term" value="P:chromatin organization"/>
    <property type="evidence" value="ECO:0007669"/>
    <property type="project" value="UniProtKB-ARBA"/>
</dbReference>
<feature type="compositionally biased region" description="Low complexity" evidence="9">
    <location>
        <begin position="561"/>
        <end position="574"/>
    </location>
</feature>
<dbReference type="GO" id="GO:0000124">
    <property type="term" value="C:SAGA complex"/>
    <property type="evidence" value="ECO:0007669"/>
    <property type="project" value="InterPro"/>
</dbReference>
<feature type="compositionally biased region" description="Polar residues" evidence="9">
    <location>
        <begin position="628"/>
        <end position="648"/>
    </location>
</feature>
<dbReference type="Gene3D" id="1.10.20.10">
    <property type="entry name" value="Histone, subunit A"/>
    <property type="match status" value="1"/>
</dbReference>
<evidence type="ECO:0000256" key="8">
    <source>
        <dbReference type="PROSITE-ProRule" id="PRU00035"/>
    </source>
</evidence>
<comment type="subcellular location">
    <subcellularLocation>
        <location evidence="1">Nucleus</location>
    </subcellularLocation>
</comment>
<proteinExistence type="predicted"/>
<dbReference type="EMBL" id="JAEUBE010000504">
    <property type="protein sequence ID" value="KAH3660455.1"/>
    <property type="molecule type" value="Genomic_DNA"/>
</dbReference>
<dbReference type="InterPro" id="IPR001487">
    <property type="entry name" value="Bromodomain"/>
</dbReference>
<feature type="compositionally biased region" description="Polar residues" evidence="9">
    <location>
        <begin position="217"/>
        <end position="239"/>
    </location>
</feature>
<dbReference type="OrthoDB" id="21449at2759"/>
<evidence type="ECO:0000313" key="11">
    <source>
        <dbReference type="EMBL" id="KAH3660455.1"/>
    </source>
</evidence>
<reference evidence="11" key="2">
    <citation type="submission" date="2021-01" db="EMBL/GenBank/DDBJ databases">
        <authorList>
            <person name="Schikora-Tamarit M.A."/>
        </authorList>
    </citation>
    <scope>NUCLEOTIDE SEQUENCE</scope>
    <source>
        <strain evidence="11">CBS6075</strain>
    </source>
</reference>
<evidence type="ECO:0000256" key="2">
    <source>
        <dbReference type="ARBA" id="ARBA00022553"/>
    </source>
</evidence>
<dbReference type="GO" id="GO:0046695">
    <property type="term" value="C:SLIK (SAGA-like) complex"/>
    <property type="evidence" value="ECO:0007669"/>
    <property type="project" value="InterPro"/>
</dbReference>
<feature type="region of interest" description="Disordered" evidence="9">
    <location>
        <begin position="1126"/>
        <end position="1159"/>
    </location>
</feature>
<accession>A0A9P8T030</accession>
<dbReference type="GO" id="GO:0005198">
    <property type="term" value="F:structural molecule activity"/>
    <property type="evidence" value="ECO:0007669"/>
    <property type="project" value="TreeGrafter"/>
</dbReference>
<dbReference type="PANTHER" id="PTHR47343">
    <property type="entry name" value="TRANSCRIPTIONAL ACTIVATOR SPT7"/>
    <property type="match status" value="1"/>
</dbReference>